<evidence type="ECO:0000313" key="1">
    <source>
        <dbReference type="EMBL" id="JAH31159.1"/>
    </source>
</evidence>
<dbReference type="EMBL" id="GBXM01064378">
    <property type="protein sequence ID" value="JAH44199.1"/>
    <property type="molecule type" value="Transcribed_RNA"/>
</dbReference>
<proteinExistence type="predicted"/>
<reference evidence="1" key="1">
    <citation type="submission" date="2014-11" db="EMBL/GenBank/DDBJ databases">
        <authorList>
            <person name="Amaro Gonzalez C."/>
        </authorList>
    </citation>
    <scope>NUCLEOTIDE SEQUENCE</scope>
</reference>
<name>A0A0E9RPW8_ANGAN</name>
<dbReference type="EMBL" id="GBXM01077418">
    <property type="protein sequence ID" value="JAH31159.1"/>
    <property type="molecule type" value="Transcribed_RNA"/>
</dbReference>
<sequence length="45" mass="5332">MRWLNGQFLIDENWLYCSHGWLKCMLCSPHSDVCVKVTTLYTIIL</sequence>
<organism evidence="1">
    <name type="scientific">Anguilla anguilla</name>
    <name type="common">European freshwater eel</name>
    <name type="synonym">Muraena anguilla</name>
    <dbReference type="NCBI Taxonomy" id="7936"/>
    <lineage>
        <taxon>Eukaryota</taxon>
        <taxon>Metazoa</taxon>
        <taxon>Chordata</taxon>
        <taxon>Craniata</taxon>
        <taxon>Vertebrata</taxon>
        <taxon>Euteleostomi</taxon>
        <taxon>Actinopterygii</taxon>
        <taxon>Neopterygii</taxon>
        <taxon>Teleostei</taxon>
        <taxon>Anguilliformes</taxon>
        <taxon>Anguillidae</taxon>
        <taxon>Anguilla</taxon>
    </lineage>
</organism>
<reference evidence="1" key="2">
    <citation type="journal article" date="2015" name="Fish Shellfish Immunol.">
        <title>Early steps in the European eel (Anguilla anguilla)-Vibrio vulnificus interaction in the gills: Role of the RtxA13 toxin.</title>
        <authorList>
            <person name="Callol A."/>
            <person name="Pajuelo D."/>
            <person name="Ebbesson L."/>
            <person name="Teles M."/>
            <person name="MacKenzie S."/>
            <person name="Amaro C."/>
        </authorList>
    </citation>
    <scope>NUCLEOTIDE SEQUENCE</scope>
</reference>
<protein>
    <submittedName>
        <fullName evidence="1">Uncharacterized protein</fullName>
    </submittedName>
</protein>
<accession>A0A0E9RPW8</accession>
<dbReference type="AlphaFoldDB" id="A0A0E9RPW8"/>